<dbReference type="InterPro" id="IPR029475">
    <property type="entry name" value="DUF6807"/>
</dbReference>
<proteinExistence type="predicted"/>
<dbReference type="EMBL" id="JAPDDT010000021">
    <property type="protein sequence ID" value="MCW1926133.1"/>
    <property type="molecule type" value="Genomic_DNA"/>
</dbReference>
<feature type="signal peptide" evidence="1">
    <location>
        <begin position="1"/>
        <end position="16"/>
    </location>
</feature>
<protein>
    <submittedName>
        <fullName evidence="2">PmoA family protein</fullName>
    </submittedName>
</protein>
<evidence type="ECO:0000256" key="1">
    <source>
        <dbReference type="SAM" id="SignalP"/>
    </source>
</evidence>
<evidence type="ECO:0000313" key="2">
    <source>
        <dbReference type="EMBL" id="MCW1926133.1"/>
    </source>
</evidence>
<keyword evidence="3" id="KW-1185">Reference proteome</keyword>
<organism evidence="2 3">
    <name type="scientific">Luteolibacter arcticus</name>
    <dbReference type="NCBI Taxonomy" id="1581411"/>
    <lineage>
        <taxon>Bacteria</taxon>
        <taxon>Pseudomonadati</taxon>
        <taxon>Verrucomicrobiota</taxon>
        <taxon>Verrucomicrobiia</taxon>
        <taxon>Verrucomicrobiales</taxon>
        <taxon>Verrucomicrobiaceae</taxon>
        <taxon>Luteolibacter</taxon>
    </lineage>
</organism>
<evidence type="ECO:0000313" key="3">
    <source>
        <dbReference type="Proteomes" id="UP001320876"/>
    </source>
</evidence>
<dbReference type="Proteomes" id="UP001320876">
    <property type="component" value="Unassembled WGS sequence"/>
</dbReference>
<dbReference type="Pfam" id="PF14100">
    <property type="entry name" value="DUF6807"/>
    <property type="match status" value="1"/>
</dbReference>
<keyword evidence="1" id="KW-0732">Signal</keyword>
<feature type="chain" id="PRO_5046389146" evidence="1">
    <location>
        <begin position="17"/>
        <end position="308"/>
    </location>
</feature>
<name>A0ABT3GRP5_9BACT</name>
<gene>
    <name evidence="2" type="ORF">OKA05_26480</name>
</gene>
<reference evidence="2 3" key="1">
    <citation type="submission" date="2022-10" db="EMBL/GenBank/DDBJ databases">
        <title>Luteolibacter arcticus strain CCTCC AB 2014275, whole genome shotgun sequencing project.</title>
        <authorList>
            <person name="Zhao G."/>
            <person name="Shen L."/>
        </authorList>
    </citation>
    <scope>NUCLEOTIDE SEQUENCE [LARGE SCALE GENOMIC DNA]</scope>
    <source>
        <strain evidence="2 3">CCTCC AB 2014275</strain>
    </source>
</reference>
<comment type="caution">
    <text evidence="2">The sequence shown here is derived from an EMBL/GenBank/DDBJ whole genome shotgun (WGS) entry which is preliminary data.</text>
</comment>
<accession>A0ABT3GRP5</accession>
<sequence length="308" mass="33688">MSFLVALVAAVLPAAAQNVSIAREGKQLIARAGDKEILRYQAEPGEFPRKDIKEIFKRGGYIQSIHTPSGKLVTDDFPPNHVHHHGVWSPWTKAEFEGRSTDFWNMGDGKGRVDFVALVEGKNRDGSGFTAKHQFIDMTAKPEKVALLETWDVAVSTDGKRNIIDLTITQTCAGESPLKLPEYHYGGLGLRGNRAWDGAGNAQFLTASGLTDRLKVNTAKEPWCWVGGKVDGKTCGVAILCHPSNFRSPQPIRVHPTEPFFCYAPQQGGAMSIEPGKPYVARYRLIVADGEPDAAALQKASEEYATVK</sequence>